<accession>A0A916WUM1</accession>
<feature type="domain" description="Carboxylesterase type B" evidence="6">
    <location>
        <begin position="382"/>
        <end position="490"/>
    </location>
</feature>
<dbReference type="EMBL" id="BMGC01000012">
    <property type="protein sequence ID" value="GGB32071.1"/>
    <property type="molecule type" value="Genomic_DNA"/>
</dbReference>
<evidence type="ECO:0000259" key="6">
    <source>
        <dbReference type="Pfam" id="PF00135"/>
    </source>
</evidence>
<name>A0A916WUM1_9ACTN</name>
<dbReference type="InterPro" id="IPR002168">
    <property type="entry name" value="Lipase_GDXG_HIS_AS"/>
</dbReference>
<evidence type="ECO:0000256" key="3">
    <source>
        <dbReference type="ARBA" id="ARBA00022801"/>
    </source>
</evidence>
<dbReference type="InterPro" id="IPR029058">
    <property type="entry name" value="AB_hydrolase_fold"/>
</dbReference>
<proteinExistence type="inferred from homology"/>
<dbReference type="SUPFAM" id="SSF53474">
    <property type="entry name" value="alpha/beta-Hydrolases"/>
    <property type="match status" value="1"/>
</dbReference>
<dbReference type="PROSITE" id="PS00122">
    <property type="entry name" value="CARBOXYLESTERASE_B_1"/>
    <property type="match status" value="1"/>
</dbReference>
<reference evidence="7" key="2">
    <citation type="submission" date="2020-09" db="EMBL/GenBank/DDBJ databases">
        <authorList>
            <person name="Sun Q."/>
            <person name="Zhou Y."/>
        </authorList>
    </citation>
    <scope>NUCLEOTIDE SEQUENCE</scope>
    <source>
        <strain evidence="7">CGMCC 1.12827</strain>
    </source>
</reference>
<evidence type="ECO:0000256" key="5">
    <source>
        <dbReference type="SAM" id="MobiDB-lite"/>
    </source>
</evidence>
<dbReference type="EC" id="3.1.1.-" evidence="4"/>
<sequence length="522" mass="55394">MSADGGTTAGGLSVTTESGTVRGIRDGDVRSWRGIPYAAPPVGDLRFRAPSSPVPWQGVRAATDFGAAAPQSKMFTALGIGVRGVRYQRRDEDCLTLNIWAPDTADADGPLPVMVFIHGGAYILGSSATPLYNGRDLARRGVVLVTINYRLGALGYLDVSAFATPEHPFDSNLGLRDQIAALAWVQRNVAAFGGDPSNVTVFGESAGGNAVTTLLAVPAAAGLFAKAIAQSSAPSLTLHADHARAFATEFVEILARSGDASTASATPAEMLAGASVGQLAATMSTLSAQIGKQMPGLQPWGPCVDGDLLPVDPMDAADAGTLTQVPVIIGTNRDEGTLFTKLWDILPSTPSRISRMFDATDVAAAQRVLAAYPGFPDTDHGAQIAGDAVFWAPTIEFADAISAVTPTYVYRYDYAPMTMRVSGFGATHVSELFAVFGFYRSFAGRSLSTIDRRKSLRVTDDVQSRWVAFARSGMPGEQWPVYQTQTRIVRVIDDRSYLVSDPRADVRQAWRGYVGYRGGITA</sequence>
<dbReference type="InterPro" id="IPR050309">
    <property type="entry name" value="Type-B_Carboxylest/Lipase"/>
</dbReference>
<dbReference type="Proteomes" id="UP000621454">
    <property type="component" value="Unassembled WGS sequence"/>
</dbReference>
<comment type="similarity">
    <text evidence="2">Belongs to the 'GDXG' lipolytic enzyme family.</text>
</comment>
<dbReference type="PROSITE" id="PS00941">
    <property type="entry name" value="CARBOXYLESTERASE_B_2"/>
    <property type="match status" value="1"/>
</dbReference>
<organism evidence="7 8">
    <name type="scientific">Gordonia jinhuaensis</name>
    <dbReference type="NCBI Taxonomy" id="1517702"/>
    <lineage>
        <taxon>Bacteria</taxon>
        <taxon>Bacillati</taxon>
        <taxon>Actinomycetota</taxon>
        <taxon>Actinomycetes</taxon>
        <taxon>Mycobacteriales</taxon>
        <taxon>Gordoniaceae</taxon>
        <taxon>Gordonia</taxon>
    </lineage>
</organism>
<dbReference type="PROSITE" id="PS01173">
    <property type="entry name" value="LIPASE_GDXG_HIS"/>
    <property type="match status" value="1"/>
</dbReference>
<evidence type="ECO:0000256" key="1">
    <source>
        <dbReference type="ARBA" id="ARBA00005964"/>
    </source>
</evidence>
<feature type="domain" description="Carboxylesterase type B" evidence="6">
    <location>
        <begin position="13"/>
        <end position="350"/>
    </location>
</feature>
<feature type="region of interest" description="Disordered" evidence="5">
    <location>
        <begin position="1"/>
        <end position="20"/>
    </location>
</feature>
<comment type="caution">
    <text evidence="7">The sequence shown here is derived from an EMBL/GenBank/DDBJ whole genome shotgun (WGS) entry which is preliminary data.</text>
</comment>
<dbReference type="AlphaFoldDB" id="A0A916WUM1"/>
<dbReference type="InterPro" id="IPR019826">
    <property type="entry name" value="Carboxylesterase_B_AS"/>
</dbReference>
<evidence type="ECO:0000313" key="8">
    <source>
        <dbReference type="Proteomes" id="UP000621454"/>
    </source>
</evidence>
<dbReference type="RefSeq" id="WP_188586489.1">
    <property type="nucleotide sequence ID" value="NZ_BMGC01000012.1"/>
</dbReference>
<dbReference type="Pfam" id="PF00135">
    <property type="entry name" value="COesterase"/>
    <property type="match status" value="2"/>
</dbReference>
<gene>
    <name evidence="7" type="primary">lipT</name>
    <name evidence="7" type="ORF">GCM10011489_20330</name>
</gene>
<dbReference type="Gene3D" id="3.40.50.1820">
    <property type="entry name" value="alpha/beta hydrolase"/>
    <property type="match status" value="1"/>
</dbReference>
<protein>
    <recommendedName>
        <fullName evidence="4">Carboxylic ester hydrolase</fullName>
        <ecNumber evidence="4">3.1.1.-</ecNumber>
    </recommendedName>
</protein>
<evidence type="ECO:0000256" key="4">
    <source>
        <dbReference type="RuleBase" id="RU361235"/>
    </source>
</evidence>
<dbReference type="GO" id="GO:0016787">
    <property type="term" value="F:hydrolase activity"/>
    <property type="evidence" value="ECO:0007669"/>
    <property type="project" value="UniProtKB-KW"/>
</dbReference>
<keyword evidence="3 4" id="KW-0378">Hydrolase</keyword>
<evidence type="ECO:0000256" key="2">
    <source>
        <dbReference type="ARBA" id="ARBA00010515"/>
    </source>
</evidence>
<comment type="similarity">
    <text evidence="1 4">Belongs to the type-B carboxylesterase/lipase family.</text>
</comment>
<keyword evidence="8" id="KW-1185">Reference proteome</keyword>
<evidence type="ECO:0000313" key="7">
    <source>
        <dbReference type="EMBL" id="GGB32071.1"/>
    </source>
</evidence>
<dbReference type="InterPro" id="IPR002018">
    <property type="entry name" value="CarbesteraseB"/>
</dbReference>
<dbReference type="InterPro" id="IPR019819">
    <property type="entry name" value="Carboxylesterase_B_CS"/>
</dbReference>
<reference evidence="7" key="1">
    <citation type="journal article" date="2014" name="Int. J. Syst. Evol. Microbiol.">
        <title>Complete genome sequence of Corynebacterium casei LMG S-19264T (=DSM 44701T), isolated from a smear-ripened cheese.</title>
        <authorList>
            <consortium name="US DOE Joint Genome Institute (JGI-PGF)"/>
            <person name="Walter F."/>
            <person name="Albersmeier A."/>
            <person name="Kalinowski J."/>
            <person name="Ruckert C."/>
        </authorList>
    </citation>
    <scope>NUCLEOTIDE SEQUENCE</scope>
    <source>
        <strain evidence="7">CGMCC 1.12827</strain>
    </source>
</reference>
<dbReference type="PANTHER" id="PTHR11559">
    <property type="entry name" value="CARBOXYLESTERASE"/>
    <property type="match status" value="1"/>
</dbReference>